<evidence type="ECO:0000313" key="3">
    <source>
        <dbReference type="Proteomes" id="UP000216107"/>
    </source>
</evidence>
<dbReference type="Proteomes" id="UP000216107">
    <property type="component" value="Unassembled WGS sequence"/>
</dbReference>
<name>A0A272EVG3_9RHOO</name>
<evidence type="ECO:0000313" key="1">
    <source>
        <dbReference type="EMBL" id="KAF7600078.1"/>
    </source>
</evidence>
<dbReference type="InterPro" id="IPR014993">
    <property type="entry name" value="DUF1841"/>
</dbReference>
<dbReference type="OrthoDB" id="9789432at2"/>
<keyword evidence="4" id="KW-1185">Reference proteome</keyword>
<evidence type="ECO:0000313" key="4">
    <source>
        <dbReference type="Proteomes" id="UP000623509"/>
    </source>
</evidence>
<dbReference type="Pfam" id="PF08897">
    <property type="entry name" value="DUF1841"/>
    <property type="match status" value="1"/>
</dbReference>
<reference evidence="1 4" key="1">
    <citation type="submission" date="2016-08" db="EMBL/GenBank/DDBJ databases">
        <title>Candidatus Dactylopiibacterium carminicum genome sequence.</title>
        <authorList>
            <person name="Ramirez-Puebla S.T."/>
            <person name="Ormeno-Orrillo E."/>
            <person name="Vera-Ponce De Leon A."/>
            <person name="Luis L."/>
            <person name="Sanchez-Flores A."/>
            <person name="Monica R."/>
            <person name="Martinez-Romero E."/>
        </authorList>
    </citation>
    <scope>NUCLEOTIDE SEQUENCE [LARGE SCALE GENOMIC DNA]</scope>
    <source>
        <strain evidence="1">END1</strain>
    </source>
</reference>
<accession>A0A272EVG3</accession>
<dbReference type="EMBL" id="MDUX01000009">
    <property type="protein sequence ID" value="KAF7600078.1"/>
    <property type="molecule type" value="Genomic_DNA"/>
</dbReference>
<gene>
    <name evidence="1" type="ORF">BGI27_04075</name>
    <name evidence="2" type="ORF">CGU29_05480</name>
</gene>
<protein>
    <submittedName>
        <fullName evidence="1">DUF1841 domain-containing protein</fullName>
    </submittedName>
</protein>
<evidence type="ECO:0000313" key="2">
    <source>
        <dbReference type="EMBL" id="PAS94092.1"/>
    </source>
</evidence>
<dbReference type="RefSeq" id="WP_095523641.1">
    <property type="nucleotide sequence ID" value="NZ_MDUX01000009.1"/>
</dbReference>
<dbReference type="AlphaFoldDB" id="A0A272EVG3"/>
<proteinExistence type="predicted"/>
<dbReference type="Proteomes" id="UP000623509">
    <property type="component" value="Unassembled WGS sequence"/>
</dbReference>
<comment type="caution">
    <text evidence="2">The sequence shown here is derived from an EMBL/GenBank/DDBJ whole genome shotgun (WGS) entry which is preliminary data.</text>
</comment>
<dbReference type="EMBL" id="NMRN01000010">
    <property type="protein sequence ID" value="PAS94092.1"/>
    <property type="molecule type" value="Genomic_DNA"/>
</dbReference>
<organism evidence="2 3">
    <name type="scientific">Candidatus Dactylopiibacterium carminicum</name>
    <dbReference type="NCBI Taxonomy" id="857335"/>
    <lineage>
        <taxon>Bacteria</taxon>
        <taxon>Pseudomonadati</taxon>
        <taxon>Pseudomonadota</taxon>
        <taxon>Betaproteobacteria</taxon>
        <taxon>Rhodocyclales</taxon>
        <taxon>Rhodocyclaceae</taxon>
        <taxon>Candidatus Dactylopiibacterium</taxon>
    </lineage>
</organism>
<sequence length="144" mass="16408">MFNPTRDQARLFFIESWRKHHAREPLTDMESVAAELIAQHPEYHALLENPEAVHKDFRPEDGQINPFLHLSLHLAIHEQLSINQPAGLRDAYDACLAHHAGNRHAALHDMLEALGETLFNSQRNGQPPDAQAYVENVMRRAGRP</sequence>
<reference evidence="2 3" key="2">
    <citation type="submission" date="2017-07" db="EMBL/GenBank/DDBJ databases">
        <title>Candidatus Dactylopiibacterium carminicum, a nitrogen-fixing symbiont of the cochineal insect Dactylopius coccus and Dactylopius opuntiae (Hemiptera: Coccoidea: Dactylopiidae).</title>
        <authorList>
            <person name="Vera A."/>
        </authorList>
    </citation>
    <scope>NUCLEOTIDE SEQUENCE [LARGE SCALE GENOMIC DNA]</scope>
    <source>
        <strain evidence="2 3">NFDCM</strain>
    </source>
</reference>